<evidence type="ECO:0000256" key="1">
    <source>
        <dbReference type="ARBA" id="ARBA00007065"/>
    </source>
</evidence>
<reference evidence="2 3" key="1">
    <citation type="submission" date="2017-10" db="EMBL/GenBank/DDBJ databases">
        <title>A new Pekin duck reference genome.</title>
        <authorList>
            <person name="Hou Z.-C."/>
            <person name="Zhou Z.-K."/>
            <person name="Zhu F."/>
            <person name="Hou S.-S."/>
        </authorList>
    </citation>
    <scope>NUCLEOTIDE SEQUENCE [LARGE SCALE GENOMIC DNA]</scope>
</reference>
<protein>
    <submittedName>
        <fullName evidence="2">Chromosome 1 open reading frame 74</fullName>
    </submittedName>
</protein>
<dbReference type="PANTHER" id="PTHR31366:SF2">
    <property type="entry name" value="UPF0739 PROTEIN C1ORF74"/>
    <property type="match status" value="1"/>
</dbReference>
<dbReference type="AlphaFoldDB" id="A0A493T8R3"/>
<evidence type="ECO:0000313" key="3">
    <source>
        <dbReference type="Proteomes" id="UP000016666"/>
    </source>
</evidence>
<keyword evidence="3" id="KW-1185">Reference proteome</keyword>
<dbReference type="InterPro" id="IPR027850">
    <property type="entry name" value="DUF4504"/>
</dbReference>
<organism evidence="2 3">
    <name type="scientific">Anas platyrhynchos platyrhynchos</name>
    <name type="common">Northern mallard</name>
    <dbReference type="NCBI Taxonomy" id="8840"/>
    <lineage>
        <taxon>Eukaryota</taxon>
        <taxon>Metazoa</taxon>
        <taxon>Chordata</taxon>
        <taxon>Craniata</taxon>
        <taxon>Vertebrata</taxon>
        <taxon>Euteleostomi</taxon>
        <taxon>Archelosauria</taxon>
        <taxon>Archosauria</taxon>
        <taxon>Dinosauria</taxon>
        <taxon>Saurischia</taxon>
        <taxon>Theropoda</taxon>
        <taxon>Coelurosauria</taxon>
        <taxon>Aves</taxon>
        <taxon>Neognathae</taxon>
        <taxon>Galloanserae</taxon>
        <taxon>Anseriformes</taxon>
        <taxon>Anatidae</taxon>
        <taxon>Anatinae</taxon>
        <taxon>Anas</taxon>
    </lineage>
</organism>
<dbReference type="Proteomes" id="UP000016666">
    <property type="component" value="Chromosome 27"/>
</dbReference>
<name>A0A493T8R3_ANAPP</name>
<dbReference type="GeneTree" id="ENSGT00390000002240"/>
<dbReference type="PANTHER" id="PTHR31366">
    <property type="entry name" value="UPF0739 PROTEIN C1ORF74"/>
    <property type="match status" value="1"/>
</dbReference>
<evidence type="ECO:0000313" key="2">
    <source>
        <dbReference type="Ensembl" id="ENSAPLP00000022286.1"/>
    </source>
</evidence>
<gene>
    <name evidence="2" type="primary">C1orf74</name>
</gene>
<dbReference type="Ensembl" id="ENSAPLT00000030055.1">
    <property type="protein sequence ID" value="ENSAPLP00000022286.1"/>
    <property type="gene ID" value="ENSAPLG00000026419.1"/>
</dbReference>
<comment type="similarity">
    <text evidence="1">Belongs to the UPF0739 family.</text>
</comment>
<reference evidence="2" key="2">
    <citation type="submission" date="2025-08" db="UniProtKB">
        <authorList>
            <consortium name="Ensembl"/>
        </authorList>
    </citation>
    <scope>IDENTIFICATION</scope>
</reference>
<reference evidence="2" key="3">
    <citation type="submission" date="2025-09" db="UniProtKB">
        <authorList>
            <consortium name="Ensembl"/>
        </authorList>
    </citation>
    <scope>IDENTIFICATION</scope>
</reference>
<dbReference type="Pfam" id="PF14953">
    <property type="entry name" value="DUF4504"/>
    <property type="match status" value="1"/>
</dbReference>
<dbReference type="STRING" id="8840.ENSAPLP00000022286"/>
<dbReference type="OMA" id="YPVTYWF"/>
<sequence>MEAPEPLPAPQLVAAAREALGAGSGRRRRRLPASRALHLAGEVLAVAAGLKPALLYDCGAEGPAELRRYLERLREAGLAPHRLHLLAAGGSALLLHPGGARRRLEAALRARPGPFVDVAAARGSPQLCGPAQAQAIRGHLAALLAHLVAAEEASSGPISCSEVVATGWNLCTVFGVLLGYPAAYHFPVEEGGENCLALRPLRVFTVQARCPRIQDGLGVQIYSFSIPESLREELREVLDAWCDDLRDSFRAQSDFVDLCISSEVVSLPAVAL</sequence>
<proteinExistence type="inferred from homology"/>
<accession>A0A493T8R3</accession>